<accession>A0A1L9N940</accession>
<dbReference type="Proteomes" id="UP000184304">
    <property type="component" value="Unassembled WGS sequence"/>
</dbReference>
<dbReference type="EMBL" id="KV878198">
    <property type="protein sequence ID" value="OJI85745.1"/>
    <property type="molecule type" value="Genomic_DNA"/>
</dbReference>
<dbReference type="VEuPathDB" id="FungiDB:ASPTUDRAFT_189768"/>
<reference evidence="2" key="1">
    <citation type="journal article" date="2017" name="Genome Biol.">
        <title>Comparative genomics reveals high biological diversity and specific adaptations in the industrially and medically important fungal genus Aspergillus.</title>
        <authorList>
            <person name="de Vries R.P."/>
            <person name="Riley R."/>
            <person name="Wiebenga A."/>
            <person name="Aguilar-Osorio G."/>
            <person name="Amillis S."/>
            <person name="Uchima C.A."/>
            <person name="Anderluh G."/>
            <person name="Asadollahi M."/>
            <person name="Askin M."/>
            <person name="Barry K."/>
            <person name="Battaglia E."/>
            <person name="Bayram O."/>
            <person name="Benocci T."/>
            <person name="Braus-Stromeyer S.A."/>
            <person name="Caldana C."/>
            <person name="Canovas D."/>
            <person name="Cerqueira G.C."/>
            <person name="Chen F."/>
            <person name="Chen W."/>
            <person name="Choi C."/>
            <person name="Clum A."/>
            <person name="Dos Santos R.A."/>
            <person name="Damasio A.R."/>
            <person name="Diallinas G."/>
            <person name="Emri T."/>
            <person name="Fekete E."/>
            <person name="Flipphi M."/>
            <person name="Freyberg S."/>
            <person name="Gallo A."/>
            <person name="Gournas C."/>
            <person name="Habgood R."/>
            <person name="Hainaut M."/>
            <person name="Harispe M.L."/>
            <person name="Henrissat B."/>
            <person name="Hilden K.S."/>
            <person name="Hope R."/>
            <person name="Hossain A."/>
            <person name="Karabika E."/>
            <person name="Karaffa L."/>
            <person name="Karanyi Z."/>
            <person name="Krasevec N."/>
            <person name="Kuo A."/>
            <person name="Kusch H."/>
            <person name="LaButti K."/>
            <person name="Lagendijk E.L."/>
            <person name="Lapidus A."/>
            <person name="Levasseur A."/>
            <person name="Lindquist E."/>
            <person name="Lipzen A."/>
            <person name="Logrieco A.F."/>
            <person name="MacCabe A."/>
            <person name="Maekelae M.R."/>
            <person name="Malavazi I."/>
            <person name="Melin P."/>
            <person name="Meyer V."/>
            <person name="Mielnichuk N."/>
            <person name="Miskei M."/>
            <person name="Molnar A.P."/>
            <person name="Mule G."/>
            <person name="Ngan C.Y."/>
            <person name="Orejas M."/>
            <person name="Orosz E."/>
            <person name="Ouedraogo J.P."/>
            <person name="Overkamp K.M."/>
            <person name="Park H.-S."/>
            <person name="Perrone G."/>
            <person name="Piumi F."/>
            <person name="Punt P.J."/>
            <person name="Ram A.F."/>
            <person name="Ramon A."/>
            <person name="Rauscher S."/>
            <person name="Record E."/>
            <person name="Riano-Pachon D.M."/>
            <person name="Robert V."/>
            <person name="Roehrig J."/>
            <person name="Ruller R."/>
            <person name="Salamov A."/>
            <person name="Salih N.S."/>
            <person name="Samson R.A."/>
            <person name="Sandor E."/>
            <person name="Sanguinetti M."/>
            <person name="Schuetze T."/>
            <person name="Sepcic K."/>
            <person name="Shelest E."/>
            <person name="Sherlock G."/>
            <person name="Sophianopoulou V."/>
            <person name="Squina F.M."/>
            <person name="Sun H."/>
            <person name="Susca A."/>
            <person name="Todd R.B."/>
            <person name="Tsang A."/>
            <person name="Unkles S.E."/>
            <person name="van de Wiele N."/>
            <person name="van Rossen-Uffink D."/>
            <person name="Oliveira J.V."/>
            <person name="Vesth T.C."/>
            <person name="Visser J."/>
            <person name="Yu J.-H."/>
            <person name="Zhou M."/>
            <person name="Andersen M.R."/>
            <person name="Archer D.B."/>
            <person name="Baker S.E."/>
            <person name="Benoit I."/>
            <person name="Brakhage A.A."/>
            <person name="Braus G.H."/>
            <person name="Fischer R."/>
            <person name="Frisvad J.C."/>
            <person name="Goldman G.H."/>
            <person name="Houbraken J."/>
            <person name="Oakley B."/>
            <person name="Pocsi I."/>
            <person name="Scazzocchio C."/>
            <person name="Seiboth B."/>
            <person name="vanKuyk P.A."/>
            <person name="Wortman J."/>
            <person name="Dyer P.S."/>
            <person name="Grigoriev I.V."/>
        </authorList>
    </citation>
    <scope>NUCLEOTIDE SEQUENCE [LARGE SCALE GENOMIC DNA]</scope>
    <source>
        <strain evidence="2">CBS 134.48</strain>
    </source>
</reference>
<evidence type="ECO:0000313" key="2">
    <source>
        <dbReference type="Proteomes" id="UP000184304"/>
    </source>
</evidence>
<dbReference type="OrthoDB" id="10561746at2759"/>
<proteinExistence type="predicted"/>
<dbReference type="AlphaFoldDB" id="A0A1L9N940"/>
<evidence type="ECO:0000313" key="1">
    <source>
        <dbReference type="EMBL" id="OJI85745.1"/>
    </source>
</evidence>
<name>A0A1L9N940_ASPTC</name>
<organism evidence="1 2">
    <name type="scientific">Aspergillus tubingensis (strain CBS 134.48)</name>
    <dbReference type="NCBI Taxonomy" id="767770"/>
    <lineage>
        <taxon>Eukaryota</taxon>
        <taxon>Fungi</taxon>
        <taxon>Dikarya</taxon>
        <taxon>Ascomycota</taxon>
        <taxon>Pezizomycotina</taxon>
        <taxon>Eurotiomycetes</taxon>
        <taxon>Eurotiomycetidae</taxon>
        <taxon>Eurotiales</taxon>
        <taxon>Aspergillaceae</taxon>
        <taxon>Aspergillus</taxon>
        <taxon>Aspergillus subgen. Circumdati</taxon>
    </lineage>
</organism>
<protein>
    <submittedName>
        <fullName evidence="1">Uncharacterized protein</fullName>
    </submittedName>
</protein>
<sequence length="101" mass="11378">MAVAESVPHVSAMKKMRISDNMLKHMFRSSVFKLKNHVLETDMQRKIDDLTTQLAAFTDELSNLNPFLITEATVKKAMVLHPNNKAGKKVVQDALRAAKQD</sequence>
<keyword evidence="2" id="KW-1185">Reference proteome</keyword>
<gene>
    <name evidence="1" type="ORF">ASPTUDRAFT_189768</name>
</gene>